<accession>A0AAD7N4D6</accession>
<dbReference type="EMBL" id="JARKIB010000081">
    <property type="protein sequence ID" value="KAJ7746045.1"/>
    <property type="molecule type" value="Genomic_DNA"/>
</dbReference>
<keyword evidence="3" id="KW-1185">Reference proteome</keyword>
<evidence type="ECO:0000313" key="3">
    <source>
        <dbReference type="Proteomes" id="UP001215598"/>
    </source>
</evidence>
<feature type="region of interest" description="Disordered" evidence="1">
    <location>
        <begin position="214"/>
        <end position="233"/>
    </location>
</feature>
<evidence type="ECO:0000313" key="2">
    <source>
        <dbReference type="EMBL" id="KAJ7746045.1"/>
    </source>
</evidence>
<comment type="caution">
    <text evidence="2">The sequence shown here is derived from an EMBL/GenBank/DDBJ whole genome shotgun (WGS) entry which is preliminary data.</text>
</comment>
<gene>
    <name evidence="2" type="ORF">B0H16DRAFT_1855420</name>
</gene>
<dbReference type="AlphaFoldDB" id="A0AAD7N4D6"/>
<name>A0AAD7N4D6_9AGAR</name>
<reference evidence="2" key="1">
    <citation type="submission" date="2023-03" db="EMBL/GenBank/DDBJ databases">
        <title>Massive genome expansion in bonnet fungi (Mycena s.s.) driven by repeated elements and novel gene families across ecological guilds.</title>
        <authorList>
            <consortium name="Lawrence Berkeley National Laboratory"/>
            <person name="Harder C.B."/>
            <person name="Miyauchi S."/>
            <person name="Viragh M."/>
            <person name="Kuo A."/>
            <person name="Thoen E."/>
            <person name="Andreopoulos B."/>
            <person name="Lu D."/>
            <person name="Skrede I."/>
            <person name="Drula E."/>
            <person name="Henrissat B."/>
            <person name="Morin E."/>
            <person name="Kohler A."/>
            <person name="Barry K."/>
            <person name="LaButti K."/>
            <person name="Morin E."/>
            <person name="Salamov A."/>
            <person name="Lipzen A."/>
            <person name="Mereny Z."/>
            <person name="Hegedus B."/>
            <person name="Baldrian P."/>
            <person name="Stursova M."/>
            <person name="Weitz H."/>
            <person name="Taylor A."/>
            <person name="Grigoriev I.V."/>
            <person name="Nagy L.G."/>
            <person name="Martin F."/>
            <person name="Kauserud H."/>
        </authorList>
    </citation>
    <scope>NUCLEOTIDE SEQUENCE</scope>
    <source>
        <strain evidence="2">CBHHK182m</strain>
    </source>
</reference>
<protein>
    <submittedName>
        <fullName evidence="2">Uncharacterized protein</fullName>
    </submittedName>
</protein>
<dbReference type="Proteomes" id="UP001215598">
    <property type="component" value="Unassembled WGS sequence"/>
</dbReference>
<organism evidence="2 3">
    <name type="scientific">Mycena metata</name>
    <dbReference type="NCBI Taxonomy" id="1033252"/>
    <lineage>
        <taxon>Eukaryota</taxon>
        <taxon>Fungi</taxon>
        <taxon>Dikarya</taxon>
        <taxon>Basidiomycota</taxon>
        <taxon>Agaricomycotina</taxon>
        <taxon>Agaricomycetes</taxon>
        <taxon>Agaricomycetidae</taxon>
        <taxon>Agaricales</taxon>
        <taxon>Marasmiineae</taxon>
        <taxon>Mycenaceae</taxon>
        <taxon>Mycena</taxon>
    </lineage>
</organism>
<proteinExistence type="predicted"/>
<sequence>MSTQVDACSIYLRLPPSSTRVDAGRGTSTQVAGGGSTWGRNAVIVTHRNLNIFCEQGCSEGVRMISTDVGNHLVCFEPASTVVFALFTSTNLGSGVSPTACVTSKPIPLLPSPGPIPRASWSKVGGNFFACLVTRAAERYRSGPNSAASSNNPCSNHGCYLTKCPPKQTKTCYATMQIKRGRCGREVGCVRAQGQELEVVDEFTASPSVPSCTARPFRRRRAGPSGARHLGGDFASRMADAGGDRPAFMIEGPKACRVHVASFMPGAADAHSIIHITTYGAGRCASHGRKCRRGEGMLRQVPYLSRGVLLRARRAPHARSTPAAARRFVLARRTPADSLGRGDDARMGGDGGVLAPVSMRACTEGGRAFSSYAHTQCLNESRARCCVRAEGGREGGLLPERHAACAPSYARAIREDGAERDASGGDLLGFVLTRGCGGWDTCPQAFFCAHGGTQGSRACCARLRLRSVLLRDAEMMHEQMVGSQSAANFECGSALVIPDDGAYAVRVSLADSIAKRLVCADDVKRDEHVGHALGFVCAVVLSPASFLQAKRVGARRRRSRAGGVQYIRDPAPPTSMSPSCLARPSLSCLQSQMGDWTALILRDGKSADSSAREEGRRMLPLLLQLQTRVGGEIMLFPFSSFLSCFWGERQGRAQASCAMCGGSRRRGAGVQDDVQRPQHRSGTRMRTAFGDVCRLSGIIRSCD</sequence>
<evidence type="ECO:0000256" key="1">
    <source>
        <dbReference type="SAM" id="MobiDB-lite"/>
    </source>
</evidence>